<feature type="transmembrane region" description="Helical" evidence="7">
    <location>
        <begin position="211"/>
        <end position="233"/>
    </location>
</feature>
<dbReference type="InterPro" id="IPR035952">
    <property type="entry name" value="Rhomboid-like_sf"/>
</dbReference>
<comment type="subcellular location">
    <subcellularLocation>
        <location evidence="1">Membrane</location>
        <topology evidence="1">Multi-pass membrane protein</topology>
    </subcellularLocation>
</comment>
<feature type="transmembrane region" description="Helical" evidence="7">
    <location>
        <begin position="117"/>
        <end position="138"/>
    </location>
</feature>
<evidence type="ECO:0000259" key="8">
    <source>
        <dbReference type="Pfam" id="PF01694"/>
    </source>
</evidence>
<feature type="transmembrane region" description="Helical" evidence="7">
    <location>
        <begin position="144"/>
        <end position="163"/>
    </location>
</feature>
<evidence type="ECO:0000256" key="1">
    <source>
        <dbReference type="ARBA" id="ARBA00004141"/>
    </source>
</evidence>
<dbReference type="InterPro" id="IPR022764">
    <property type="entry name" value="Peptidase_S54_rhomboid_dom"/>
</dbReference>
<evidence type="ECO:0000256" key="4">
    <source>
        <dbReference type="ARBA" id="ARBA00022801"/>
    </source>
</evidence>
<dbReference type="Proteomes" id="UP000183815">
    <property type="component" value="Unassembled WGS sequence"/>
</dbReference>
<dbReference type="Pfam" id="PF01694">
    <property type="entry name" value="Rhomboid"/>
    <property type="match status" value="1"/>
</dbReference>
<evidence type="ECO:0000256" key="2">
    <source>
        <dbReference type="ARBA" id="ARBA00009045"/>
    </source>
</evidence>
<evidence type="ECO:0000256" key="5">
    <source>
        <dbReference type="ARBA" id="ARBA00022989"/>
    </source>
</evidence>
<feature type="transmembrane region" description="Helical" evidence="7">
    <location>
        <begin position="28"/>
        <end position="48"/>
    </location>
</feature>
<dbReference type="SUPFAM" id="SSF144091">
    <property type="entry name" value="Rhomboid-like"/>
    <property type="match status" value="1"/>
</dbReference>
<name>A0A1J5T3V2_9ARCH</name>
<feature type="transmembrane region" description="Helical" evidence="7">
    <location>
        <begin position="6"/>
        <end position="21"/>
    </location>
</feature>
<comment type="caution">
    <text evidence="9">The sequence shown here is derived from an EMBL/GenBank/DDBJ whole genome shotgun (WGS) entry which is preliminary data.</text>
</comment>
<feature type="transmembrane region" description="Helical" evidence="7">
    <location>
        <begin position="82"/>
        <end position="105"/>
    </location>
</feature>
<feature type="domain" description="Peptidase S54 rhomboid" evidence="8">
    <location>
        <begin position="75"/>
        <end position="225"/>
    </location>
</feature>
<evidence type="ECO:0000313" key="10">
    <source>
        <dbReference type="Proteomes" id="UP000183815"/>
    </source>
</evidence>
<evidence type="ECO:0000256" key="7">
    <source>
        <dbReference type="SAM" id="Phobius"/>
    </source>
</evidence>
<evidence type="ECO:0000256" key="3">
    <source>
        <dbReference type="ARBA" id="ARBA00022692"/>
    </source>
</evidence>
<keyword evidence="5 7" id="KW-1133">Transmembrane helix</keyword>
<feature type="transmembrane region" description="Helical" evidence="7">
    <location>
        <begin position="170"/>
        <end position="191"/>
    </location>
</feature>
<dbReference type="PANTHER" id="PTHR43731">
    <property type="entry name" value="RHOMBOID PROTEASE"/>
    <property type="match status" value="1"/>
</dbReference>
<dbReference type="PANTHER" id="PTHR43731:SF14">
    <property type="entry name" value="PRESENILIN-ASSOCIATED RHOMBOID-LIKE PROTEIN, MITOCHONDRIAL"/>
    <property type="match status" value="1"/>
</dbReference>
<dbReference type="Gene3D" id="1.20.1540.10">
    <property type="entry name" value="Rhomboid-like"/>
    <property type="match status" value="1"/>
</dbReference>
<protein>
    <recommendedName>
        <fullName evidence="8">Peptidase S54 rhomboid domain-containing protein</fullName>
    </recommendedName>
</protein>
<dbReference type="GO" id="GO:0016020">
    <property type="term" value="C:membrane"/>
    <property type="evidence" value="ECO:0007669"/>
    <property type="project" value="UniProtKB-SubCell"/>
</dbReference>
<dbReference type="AlphaFoldDB" id="A0A1J5T3V2"/>
<dbReference type="GO" id="GO:0004252">
    <property type="term" value="F:serine-type endopeptidase activity"/>
    <property type="evidence" value="ECO:0007669"/>
    <property type="project" value="InterPro"/>
</dbReference>
<proteinExistence type="inferred from homology"/>
<dbReference type="InterPro" id="IPR050925">
    <property type="entry name" value="Rhomboid_protease_S54"/>
</dbReference>
<reference evidence="9 10" key="1">
    <citation type="submission" date="2016-08" db="EMBL/GenBank/DDBJ databases">
        <title>New Insights into Marine Group III Euryarchaeota, from dark to light.</title>
        <authorList>
            <person name="Haro-Moreno J.M."/>
            <person name="Rodriguez-Valera F."/>
            <person name="Lopez-Garcia P."/>
            <person name="Moreira D."/>
            <person name="Martin-Cuadrado A.B."/>
        </authorList>
    </citation>
    <scope>NUCLEOTIDE SEQUENCE [LARGE SCALE GENOMIC DNA]</scope>
    <source>
        <strain evidence="9">CG-Bathy1</strain>
    </source>
</reference>
<evidence type="ECO:0000256" key="6">
    <source>
        <dbReference type="ARBA" id="ARBA00023136"/>
    </source>
</evidence>
<sequence length="282" mass="31383">MDIFSVFLMIAGFSTIFYCYNQKIPISLSLVMTNFIIFFIWWIAVLIFDYDGHITWRELGFNPLLTLKYSFNLNILTLFSSMFIHSGPLHLLMNMLILILMGLPFEERVGSRAFVKIYLISGILGSLLTGLSAIHLGTGEADSYHIGASGAVFGIMGAFAYLYPKDEIPMLLGFIFLHRVPVFIAAVVFAGAETAFVVASSTDNIGHDTHLISLVIGALFAPYLLSSITPTSLSTLDHLDKLATTDTLQKILEKAKNADELDVRGAWIEKFHEEINKKTKDD</sequence>
<keyword evidence="3 7" id="KW-0812">Transmembrane</keyword>
<evidence type="ECO:0000313" key="9">
    <source>
        <dbReference type="EMBL" id="OIR14819.1"/>
    </source>
</evidence>
<accession>A0A1J5T3V2</accession>
<organism evidence="9 10">
    <name type="scientific">Marine Group III euryarchaeote CG-Bathy1</name>
    <dbReference type="NCBI Taxonomy" id="1889001"/>
    <lineage>
        <taxon>Archaea</taxon>
        <taxon>Methanobacteriati</taxon>
        <taxon>Thermoplasmatota</taxon>
        <taxon>Thermoplasmata</taxon>
        <taxon>Candidatus Thermoprofundales</taxon>
    </lineage>
</organism>
<comment type="similarity">
    <text evidence="2">Belongs to the peptidase S54 family.</text>
</comment>
<gene>
    <name evidence="9" type="ORF">BEU04_02815</name>
</gene>
<keyword evidence="6 7" id="KW-0472">Membrane</keyword>
<dbReference type="EMBL" id="MIYU01000018">
    <property type="protein sequence ID" value="OIR14819.1"/>
    <property type="molecule type" value="Genomic_DNA"/>
</dbReference>
<keyword evidence="4" id="KW-0378">Hydrolase</keyword>